<gene>
    <name evidence="2" type="ORF">MNBD_NITROSPIRAE01-1355</name>
</gene>
<organism evidence="2">
    <name type="scientific">hydrothermal vent metagenome</name>
    <dbReference type="NCBI Taxonomy" id="652676"/>
    <lineage>
        <taxon>unclassified sequences</taxon>
        <taxon>metagenomes</taxon>
        <taxon>ecological metagenomes</taxon>
    </lineage>
</organism>
<dbReference type="Pfam" id="PF07693">
    <property type="entry name" value="KAP_NTPase"/>
    <property type="match status" value="1"/>
</dbReference>
<dbReference type="InterPro" id="IPR027417">
    <property type="entry name" value="P-loop_NTPase"/>
</dbReference>
<feature type="domain" description="KAP NTPase" evidence="1">
    <location>
        <begin position="35"/>
        <end position="94"/>
    </location>
</feature>
<sequence length="301" mass="34853">MISETLKRFIRREQLPKNYEKTILTWFFPLAETLKKICLVHKKPLVVGIQGAQGSGKSTLAALLVHILKEQHELRSINISLDDFYLTQKERLHLSSTVHPLLKTRGVPGTHDLGLASRTLDALSVSGLGESVPLPRFDKALDDRLPSRQWSQANPPLDLIFLEGWCLAAPAENDESLIQPINMLEEKEDQGGHWRRYVNGLLETDYADFFHRLNLLIVLQLSSFEQVYEWRFLQERKRAEKRICKTPHFMQEADLKRFIQHFERVTRNCLSLMPQKADILFRLNDAHEIVKRFDSSAFDEA</sequence>
<dbReference type="SUPFAM" id="SSF52540">
    <property type="entry name" value="P-loop containing nucleoside triphosphate hydrolases"/>
    <property type="match status" value="1"/>
</dbReference>
<dbReference type="InterPro" id="IPR011646">
    <property type="entry name" value="KAP_P-loop"/>
</dbReference>
<keyword evidence="2" id="KW-0418">Kinase</keyword>
<evidence type="ECO:0000313" key="2">
    <source>
        <dbReference type="EMBL" id="VAX31838.1"/>
    </source>
</evidence>
<reference evidence="2" key="1">
    <citation type="submission" date="2018-06" db="EMBL/GenBank/DDBJ databases">
        <authorList>
            <person name="Zhirakovskaya E."/>
        </authorList>
    </citation>
    <scope>NUCLEOTIDE SEQUENCE</scope>
</reference>
<dbReference type="PANTHER" id="PTHR10285">
    <property type="entry name" value="URIDINE KINASE"/>
    <property type="match status" value="1"/>
</dbReference>
<dbReference type="AlphaFoldDB" id="A0A3B1D7A7"/>
<dbReference type="GO" id="GO:0008887">
    <property type="term" value="F:glycerate kinase activity"/>
    <property type="evidence" value="ECO:0007669"/>
    <property type="project" value="UniProtKB-EC"/>
</dbReference>
<accession>A0A3B1D7A7</accession>
<dbReference type="Gene3D" id="3.40.50.300">
    <property type="entry name" value="P-loop containing nucleotide triphosphate hydrolases"/>
    <property type="match status" value="1"/>
</dbReference>
<protein>
    <submittedName>
        <fullName evidence="2">D-glycerate 3-kinase, plant type</fullName>
        <ecNumber evidence="2">2.7.1.31</ecNumber>
    </submittedName>
</protein>
<dbReference type="EMBL" id="UOGF01000079">
    <property type="protein sequence ID" value="VAX31838.1"/>
    <property type="molecule type" value="Genomic_DNA"/>
</dbReference>
<evidence type="ECO:0000259" key="1">
    <source>
        <dbReference type="Pfam" id="PF07693"/>
    </source>
</evidence>
<keyword evidence="2" id="KW-0808">Transferase</keyword>
<dbReference type="EC" id="2.7.1.31" evidence="2"/>
<proteinExistence type="predicted"/>
<name>A0A3B1D7A7_9ZZZZ</name>